<dbReference type="AlphaFoldDB" id="A0A7U5BG82"/>
<dbReference type="KEGG" id="sphi:TS85_20540"/>
<dbReference type="Proteomes" id="UP000032300">
    <property type="component" value="Chromosome"/>
</dbReference>
<evidence type="ECO:0000313" key="4">
    <source>
        <dbReference type="Proteomes" id="UP000032300"/>
    </source>
</evidence>
<keyword evidence="2" id="KW-1133">Transmembrane helix</keyword>
<evidence type="ECO:0000256" key="1">
    <source>
        <dbReference type="SAM" id="MobiDB-lite"/>
    </source>
</evidence>
<reference evidence="3 4" key="1">
    <citation type="journal article" date="2015" name="Int. J. Syst. Evol. Microbiol.">
        <title>Sphingomonas hengshuiensis sp. nov., isolated from lake wetland.</title>
        <authorList>
            <person name="Wei S."/>
            <person name="Wang T."/>
            <person name="Liu H."/>
            <person name="Zhang C."/>
            <person name="Guo J."/>
            <person name="Wang Q."/>
            <person name="Liang K."/>
            <person name="Zhang Z."/>
        </authorList>
    </citation>
    <scope>NUCLEOTIDE SEQUENCE [LARGE SCALE GENOMIC DNA]</scope>
    <source>
        <strain evidence="3 4">WHSC-8</strain>
    </source>
</reference>
<feature type="compositionally biased region" description="Basic and acidic residues" evidence="1">
    <location>
        <begin position="47"/>
        <end position="67"/>
    </location>
</feature>
<feature type="region of interest" description="Disordered" evidence="1">
    <location>
        <begin position="115"/>
        <end position="149"/>
    </location>
</feature>
<protein>
    <submittedName>
        <fullName evidence="3">Uncharacterized protein</fullName>
    </submittedName>
</protein>
<evidence type="ECO:0000256" key="2">
    <source>
        <dbReference type="SAM" id="Phobius"/>
    </source>
</evidence>
<feature type="compositionally biased region" description="Pro residues" evidence="1">
    <location>
        <begin position="73"/>
        <end position="89"/>
    </location>
</feature>
<keyword evidence="2" id="KW-0812">Transmembrane</keyword>
<feature type="compositionally biased region" description="Low complexity" evidence="1">
    <location>
        <begin position="115"/>
        <end position="142"/>
    </location>
</feature>
<evidence type="ECO:0000313" key="3">
    <source>
        <dbReference type="EMBL" id="AJP74696.1"/>
    </source>
</evidence>
<organism evidence="3 4">
    <name type="scientific">Sphingomonas hengshuiensis</name>
    <dbReference type="NCBI Taxonomy" id="1609977"/>
    <lineage>
        <taxon>Bacteria</taxon>
        <taxon>Pseudomonadati</taxon>
        <taxon>Pseudomonadota</taxon>
        <taxon>Alphaproteobacteria</taxon>
        <taxon>Sphingomonadales</taxon>
        <taxon>Sphingomonadaceae</taxon>
        <taxon>Sphingomonas</taxon>
    </lineage>
</organism>
<name>A0A7U5BG82_9SPHN</name>
<sequence length="249" mass="26190">MFGRRGAAFVLALLVELLIALLLLWMSPTLPGKKDAAGPTVFGINVDGDKPSEKAEAAKEASKRAAPREVAPVTPPPPPEIVPPPPPVPNTANPMPFIRMTRRDYADADIAKAKSGAPAAAGDSSAESGDAAGAMAGDSEAIGTAPNGEPLYPVEWYRRPTHAQLDPYRSPRSRGPGFGLIACRTIARYQVTDCQELGEGPRGSGNAGAVRQAAFQFLVVPPRKGGKPLIGTWVAIRIDYIEQPASPPK</sequence>
<proteinExistence type="predicted"/>
<gene>
    <name evidence="3" type="ORF">TS85_20540</name>
</gene>
<keyword evidence="2" id="KW-0472">Membrane</keyword>
<reference evidence="3 4" key="2">
    <citation type="submission" date="2015-02" db="EMBL/GenBank/DDBJ databases">
        <title>The complete genome of Sphingomonas hengshuiensis sp. WHSC-8 isolated from soil of Hengshui Lake.</title>
        <authorList>
            <person name="Wei S."/>
            <person name="Guo J."/>
            <person name="Su C."/>
            <person name="Wu R."/>
            <person name="Zhang Z."/>
            <person name="Liang K."/>
            <person name="Li H."/>
            <person name="Wang T."/>
            <person name="Liu H."/>
            <person name="Zhang C."/>
            <person name="Li Z."/>
            <person name="Wang Q."/>
            <person name="Meng J."/>
        </authorList>
    </citation>
    <scope>NUCLEOTIDE SEQUENCE [LARGE SCALE GENOMIC DNA]</scope>
    <source>
        <strain evidence="3 4">WHSC-8</strain>
    </source>
</reference>
<dbReference type="EMBL" id="CP010836">
    <property type="protein sequence ID" value="AJP74696.1"/>
    <property type="molecule type" value="Genomic_DNA"/>
</dbReference>
<feature type="region of interest" description="Disordered" evidence="1">
    <location>
        <begin position="45"/>
        <end position="95"/>
    </location>
</feature>
<keyword evidence="4" id="KW-1185">Reference proteome</keyword>
<accession>A0A7U5BG82</accession>
<feature type="transmembrane region" description="Helical" evidence="2">
    <location>
        <begin position="6"/>
        <end position="25"/>
    </location>
</feature>